<evidence type="ECO:0000313" key="2">
    <source>
        <dbReference type="Proteomes" id="UP001500466"/>
    </source>
</evidence>
<dbReference type="EMBL" id="BAABHS010000005">
    <property type="protein sequence ID" value="GAA4955523.1"/>
    <property type="molecule type" value="Genomic_DNA"/>
</dbReference>
<accession>A0ABP9GWN1</accession>
<evidence type="ECO:0008006" key="3">
    <source>
        <dbReference type="Google" id="ProtNLM"/>
    </source>
</evidence>
<dbReference type="NCBIfam" id="NF038074">
    <property type="entry name" value="fam_STM4014"/>
    <property type="match status" value="1"/>
</dbReference>
<proteinExistence type="predicted"/>
<dbReference type="Proteomes" id="UP001500466">
    <property type="component" value="Unassembled WGS sequence"/>
</dbReference>
<dbReference type="RefSeq" id="WP_345674684.1">
    <property type="nucleotide sequence ID" value="NZ_BAABHS010000005.1"/>
</dbReference>
<dbReference type="SUPFAM" id="SSF56059">
    <property type="entry name" value="Glutathione synthetase ATP-binding domain-like"/>
    <property type="match status" value="1"/>
</dbReference>
<dbReference type="Gene3D" id="3.30.470.20">
    <property type="entry name" value="ATP-grasp fold, B domain"/>
    <property type="match status" value="1"/>
</dbReference>
<gene>
    <name evidence="1" type="ORF">GCM10023205_16780</name>
</gene>
<sequence length="385" mass="40363">MPERLLVTVVGNPGHRRITGFAAAAAAAGLPAPRLVAWRDVLSGAPLAFPPGPVRIDSPGEDPAVHALLGGTHADPHRVEGGSTRHAAFVAALGRIEAVAAASPGAWLANDPADIAVMFDKRRAHPLLESHDVPVPRALSGPAAPVRSYAELRQRMADARAPRVFVKPPHGSSASGVVALETHGTRVQATTSVELTRGADGVALFNSLRIRKYRDETEVAALVDALGADAGPGGLHVEAWLPKLTLDGHATDLRVLVVAGRATHVVARSSRSPMTNLHLGNARGDVPAVRAAVGEDAWARAMATCVRAAGCFPRTLHVGVDLLFAVDRRRHAVGEVNAFGDLLPGVLHRGRDTWGEQVHALVGGWRPYGSTGPAARDEDRVPCPT</sequence>
<comment type="caution">
    <text evidence="1">The sequence shown here is derived from an EMBL/GenBank/DDBJ whole genome shotgun (WGS) entry which is preliminary data.</text>
</comment>
<protein>
    <recommendedName>
        <fullName evidence="3">ATP-grasp domain-containing protein</fullName>
    </recommendedName>
</protein>
<evidence type="ECO:0000313" key="1">
    <source>
        <dbReference type="EMBL" id="GAA4955523.1"/>
    </source>
</evidence>
<keyword evidence="2" id="KW-1185">Reference proteome</keyword>
<reference evidence="2" key="1">
    <citation type="journal article" date="2019" name="Int. J. Syst. Evol. Microbiol.">
        <title>The Global Catalogue of Microorganisms (GCM) 10K type strain sequencing project: providing services to taxonomists for standard genome sequencing and annotation.</title>
        <authorList>
            <consortium name="The Broad Institute Genomics Platform"/>
            <consortium name="The Broad Institute Genome Sequencing Center for Infectious Disease"/>
            <person name="Wu L."/>
            <person name="Ma J."/>
        </authorList>
    </citation>
    <scope>NUCLEOTIDE SEQUENCE [LARGE SCALE GENOMIC DNA]</scope>
    <source>
        <strain evidence="2">JCM 17986</strain>
    </source>
</reference>
<dbReference type="InterPro" id="IPR047778">
    <property type="entry name" value="STM4014-like"/>
</dbReference>
<name>A0ABP9GWN1_9ACTN</name>
<organism evidence="1 2">
    <name type="scientific">Yinghuangia aomiensis</name>
    <dbReference type="NCBI Taxonomy" id="676205"/>
    <lineage>
        <taxon>Bacteria</taxon>
        <taxon>Bacillati</taxon>
        <taxon>Actinomycetota</taxon>
        <taxon>Actinomycetes</taxon>
        <taxon>Kitasatosporales</taxon>
        <taxon>Streptomycetaceae</taxon>
        <taxon>Yinghuangia</taxon>
    </lineage>
</organism>